<gene>
    <name evidence="2" type="ORF">FB388_6364</name>
</gene>
<evidence type="ECO:0000256" key="1">
    <source>
        <dbReference type="SAM" id="MobiDB-lite"/>
    </source>
</evidence>
<feature type="region of interest" description="Disordered" evidence="1">
    <location>
        <begin position="79"/>
        <end position="99"/>
    </location>
</feature>
<evidence type="ECO:0000313" key="2">
    <source>
        <dbReference type="EMBL" id="TQM39109.1"/>
    </source>
</evidence>
<evidence type="ECO:0008006" key="4">
    <source>
        <dbReference type="Google" id="ProtNLM"/>
    </source>
</evidence>
<comment type="caution">
    <text evidence="2">The sequence shown here is derived from an EMBL/GenBank/DDBJ whole genome shotgun (WGS) entry which is preliminary data.</text>
</comment>
<dbReference type="EMBL" id="VFPH01000002">
    <property type="protein sequence ID" value="TQM39109.1"/>
    <property type="molecule type" value="Genomic_DNA"/>
</dbReference>
<dbReference type="OrthoDB" id="3581689at2"/>
<dbReference type="Proteomes" id="UP000319818">
    <property type="component" value="Unassembled WGS sequence"/>
</dbReference>
<name>A0A543FZ60_9PSEU</name>
<protein>
    <recommendedName>
        <fullName evidence="4">Homeodomain-like domain-containing protein</fullName>
    </recommendedName>
</protein>
<proteinExistence type="predicted"/>
<dbReference type="RefSeq" id="WP_142105891.1">
    <property type="nucleotide sequence ID" value="NZ_VFPH01000002.1"/>
</dbReference>
<dbReference type="AlphaFoldDB" id="A0A543FZ60"/>
<evidence type="ECO:0000313" key="3">
    <source>
        <dbReference type="Proteomes" id="UP000319818"/>
    </source>
</evidence>
<reference evidence="2 3" key="1">
    <citation type="submission" date="2019-06" db="EMBL/GenBank/DDBJ databases">
        <title>Sequencing the genomes of 1000 actinobacteria strains.</title>
        <authorList>
            <person name="Klenk H.-P."/>
        </authorList>
    </citation>
    <scope>NUCLEOTIDE SEQUENCE [LARGE SCALE GENOMIC DNA]</scope>
    <source>
        <strain evidence="2 3">DSM 45511</strain>
    </source>
</reference>
<keyword evidence="3" id="KW-1185">Reference proteome</keyword>
<organism evidence="2 3">
    <name type="scientific">Pseudonocardia cypriaca</name>
    <dbReference type="NCBI Taxonomy" id="882449"/>
    <lineage>
        <taxon>Bacteria</taxon>
        <taxon>Bacillati</taxon>
        <taxon>Actinomycetota</taxon>
        <taxon>Actinomycetes</taxon>
        <taxon>Pseudonocardiales</taxon>
        <taxon>Pseudonocardiaceae</taxon>
        <taxon>Pseudonocardia</taxon>
    </lineage>
</organism>
<sequence length="99" mass="11172">MPQDAERLAELARLLARDVQDLSDEELIEAARASGELTRLGPERTGRLLAELYGRDRLSWPRIAELVGLPMTTVYSWARPYLPPDPGDERSPRQGRSKT</sequence>
<accession>A0A543FZ60</accession>